<evidence type="ECO:0000313" key="3">
    <source>
        <dbReference type="Proteomes" id="UP000239757"/>
    </source>
</evidence>
<dbReference type="EMBL" id="KZ669977">
    <property type="protein sequence ID" value="PPR84193.1"/>
    <property type="molecule type" value="Genomic_DNA"/>
</dbReference>
<proteinExistence type="predicted"/>
<evidence type="ECO:0000256" key="1">
    <source>
        <dbReference type="SAM" id="MobiDB-lite"/>
    </source>
</evidence>
<feature type="compositionally biased region" description="Basic and acidic residues" evidence="1">
    <location>
        <begin position="18"/>
        <end position="32"/>
    </location>
</feature>
<gene>
    <name evidence="2" type="ORF">GOBAR_AA36519</name>
</gene>
<evidence type="ECO:0000313" key="2">
    <source>
        <dbReference type="EMBL" id="PPR84193.1"/>
    </source>
</evidence>
<accession>A0A2P5VZD3</accession>
<protein>
    <submittedName>
        <fullName evidence="2">Uncharacterized protein</fullName>
    </submittedName>
</protein>
<feature type="region of interest" description="Disordered" evidence="1">
    <location>
        <begin position="1"/>
        <end position="38"/>
    </location>
</feature>
<dbReference type="Proteomes" id="UP000239757">
    <property type="component" value="Unassembled WGS sequence"/>
</dbReference>
<reference evidence="2 3" key="1">
    <citation type="submission" date="2015-01" db="EMBL/GenBank/DDBJ databases">
        <title>Genome of allotetraploid Gossypium barbadense reveals genomic plasticity and fiber elongation in cotton evolution.</title>
        <authorList>
            <person name="Chen X."/>
            <person name="Liu X."/>
            <person name="Zhao B."/>
            <person name="Zheng H."/>
            <person name="Hu Y."/>
            <person name="Lu G."/>
            <person name="Yang C."/>
            <person name="Chen J."/>
            <person name="Shan C."/>
            <person name="Zhang L."/>
            <person name="Zhou Y."/>
            <person name="Wang L."/>
            <person name="Guo W."/>
            <person name="Bai Y."/>
            <person name="Ruan J."/>
            <person name="Shangguan X."/>
            <person name="Mao Y."/>
            <person name="Jiang J."/>
            <person name="Zhu Y."/>
            <person name="Lei J."/>
            <person name="Kang H."/>
            <person name="Chen S."/>
            <person name="He X."/>
            <person name="Wang R."/>
            <person name="Wang Y."/>
            <person name="Chen J."/>
            <person name="Wang L."/>
            <person name="Yu S."/>
            <person name="Wang B."/>
            <person name="Wei J."/>
            <person name="Song S."/>
            <person name="Lu X."/>
            <person name="Gao Z."/>
            <person name="Gu W."/>
            <person name="Deng X."/>
            <person name="Ma D."/>
            <person name="Wang S."/>
            <person name="Liang W."/>
            <person name="Fang L."/>
            <person name="Cai C."/>
            <person name="Zhu X."/>
            <person name="Zhou B."/>
            <person name="Zhang Y."/>
            <person name="Chen Z."/>
            <person name="Xu S."/>
            <person name="Zhu R."/>
            <person name="Wang S."/>
            <person name="Zhang T."/>
            <person name="Zhao G."/>
        </authorList>
    </citation>
    <scope>NUCLEOTIDE SEQUENCE [LARGE SCALE GENOMIC DNA]</scope>
    <source>
        <strain evidence="3">cv. Xinhai21</strain>
        <tissue evidence="2">Leaf</tissue>
    </source>
</reference>
<dbReference type="AlphaFoldDB" id="A0A2P5VZD3"/>
<name>A0A2P5VZD3_GOSBA</name>
<sequence>MDDGGGRDWMGMVGDENSGLRRGEKEREKEGVSVRVCVGGDSDGGIKEGCAWLEGRRGGAGLEGIGQGGVLNNEEGRQSGER</sequence>
<organism evidence="2 3">
    <name type="scientific">Gossypium barbadense</name>
    <name type="common">Sea Island cotton</name>
    <name type="synonym">Hibiscus barbadensis</name>
    <dbReference type="NCBI Taxonomy" id="3634"/>
    <lineage>
        <taxon>Eukaryota</taxon>
        <taxon>Viridiplantae</taxon>
        <taxon>Streptophyta</taxon>
        <taxon>Embryophyta</taxon>
        <taxon>Tracheophyta</taxon>
        <taxon>Spermatophyta</taxon>
        <taxon>Magnoliopsida</taxon>
        <taxon>eudicotyledons</taxon>
        <taxon>Gunneridae</taxon>
        <taxon>Pentapetalae</taxon>
        <taxon>rosids</taxon>
        <taxon>malvids</taxon>
        <taxon>Malvales</taxon>
        <taxon>Malvaceae</taxon>
        <taxon>Malvoideae</taxon>
        <taxon>Gossypium</taxon>
    </lineage>
</organism>
<feature type="region of interest" description="Disordered" evidence="1">
    <location>
        <begin position="61"/>
        <end position="82"/>
    </location>
</feature>